<dbReference type="Proteomes" id="UP000230002">
    <property type="component" value="Unassembled WGS sequence"/>
</dbReference>
<evidence type="ECO:0000313" key="3">
    <source>
        <dbReference type="EMBL" id="PIL37595.1"/>
    </source>
</evidence>
<dbReference type="InterPro" id="IPR050523">
    <property type="entry name" value="AKR_Detox_Biosynth"/>
</dbReference>
<dbReference type="PANTHER" id="PTHR43364:SF4">
    <property type="entry name" value="NAD(P)-LINKED OXIDOREDUCTASE SUPERFAMILY PROTEIN"/>
    <property type="match status" value="1"/>
</dbReference>
<keyword evidence="1" id="KW-0560">Oxidoreductase</keyword>
<reference evidence="3 4" key="1">
    <citation type="journal article" date="2015" name="Sci. Rep.">
        <title>Chromosome-level genome map provides insights into diverse defense mechanisms in the medicinal fungus Ganoderma sinense.</title>
        <authorList>
            <person name="Zhu Y."/>
            <person name="Xu J."/>
            <person name="Sun C."/>
            <person name="Zhou S."/>
            <person name="Xu H."/>
            <person name="Nelson D.R."/>
            <person name="Qian J."/>
            <person name="Song J."/>
            <person name="Luo H."/>
            <person name="Xiang L."/>
            <person name="Li Y."/>
            <person name="Xu Z."/>
            <person name="Ji A."/>
            <person name="Wang L."/>
            <person name="Lu S."/>
            <person name="Hayward A."/>
            <person name="Sun W."/>
            <person name="Li X."/>
            <person name="Schwartz D.C."/>
            <person name="Wang Y."/>
            <person name="Chen S."/>
        </authorList>
    </citation>
    <scope>NUCLEOTIDE SEQUENCE [LARGE SCALE GENOMIC DNA]</scope>
    <source>
        <strain evidence="3 4">ZZ0214-1</strain>
    </source>
</reference>
<dbReference type="GO" id="GO:0005829">
    <property type="term" value="C:cytosol"/>
    <property type="evidence" value="ECO:0007669"/>
    <property type="project" value="UniProtKB-ARBA"/>
</dbReference>
<protein>
    <submittedName>
        <fullName evidence="3">Transporter</fullName>
    </submittedName>
</protein>
<evidence type="ECO:0000256" key="1">
    <source>
        <dbReference type="ARBA" id="ARBA00023002"/>
    </source>
</evidence>
<keyword evidence="4" id="KW-1185">Reference proteome</keyword>
<organism evidence="3 4">
    <name type="scientific">Ganoderma sinense ZZ0214-1</name>
    <dbReference type="NCBI Taxonomy" id="1077348"/>
    <lineage>
        <taxon>Eukaryota</taxon>
        <taxon>Fungi</taxon>
        <taxon>Dikarya</taxon>
        <taxon>Basidiomycota</taxon>
        <taxon>Agaricomycotina</taxon>
        <taxon>Agaricomycetes</taxon>
        <taxon>Polyporales</taxon>
        <taxon>Polyporaceae</taxon>
        <taxon>Ganoderma</taxon>
    </lineage>
</organism>
<comment type="caution">
    <text evidence="3">The sequence shown here is derived from an EMBL/GenBank/DDBJ whole genome shotgun (WGS) entry which is preliminary data.</text>
</comment>
<dbReference type="OrthoDB" id="48988at2759"/>
<dbReference type="AlphaFoldDB" id="A0A2G8SUZ2"/>
<dbReference type="Pfam" id="PF00248">
    <property type="entry name" value="Aldo_ket_red"/>
    <property type="match status" value="1"/>
</dbReference>
<dbReference type="PANTHER" id="PTHR43364">
    <property type="entry name" value="NADH-SPECIFIC METHYLGLYOXAL REDUCTASE-RELATED"/>
    <property type="match status" value="1"/>
</dbReference>
<proteinExistence type="predicted"/>
<evidence type="ECO:0000313" key="4">
    <source>
        <dbReference type="Proteomes" id="UP000230002"/>
    </source>
</evidence>
<dbReference type="CDD" id="cd19079">
    <property type="entry name" value="AKR_EcYajO-like"/>
    <property type="match status" value="1"/>
</dbReference>
<dbReference type="FunFam" id="3.20.20.100:FF:000004">
    <property type="entry name" value="Oxidoreductase, aldo/keto reductase"/>
    <property type="match status" value="1"/>
</dbReference>
<dbReference type="InterPro" id="IPR023210">
    <property type="entry name" value="NADP_OxRdtase_dom"/>
</dbReference>
<dbReference type="SUPFAM" id="SSF51430">
    <property type="entry name" value="NAD(P)-linked oxidoreductase"/>
    <property type="match status" value="1"/>
</dbReference>
<dbReference type="Gene3D" id="3.20.20.100">
    <property type="entry name" value="NADP-dependent oxidoreductase domain"/>
    <property type="match status" value="1"/>
</dbReference>
<feature type="domain" description="NADP-dependent oxidoreductase" evidence="2">
    <location>
        <begin position="29"/>
        <end position="347"/>
    </location>
</feature>
<dbReference type="STRING" id="1077348.A0A2G8SUZ2"/>
<accession>A0A2G8SUZ2</accession>
<dbReference type="EMBL" id="AYKW01000001">
    <property type="protein sequence ID" value="PIL37595.1"/>
    <property type="molecule type" value="Genomic_DNA"/>
</dbReference>
<name>A0A2G8SUZ2_9APHY</name>
<dbReference type="GO" id="GO:0016491">
    <property type="term" value="F:oxidoreductase activity"/>
    <property type="evidence" value="ECO:0007669"/>
    <property type="project" value="UniProtKB-KW"/>
</dbReference>
<evidence type="ECO:0000259" key="2">
    <source>
        <dbReference type="Pfam" id="PF00248"/>
    </source>
</evidence>
<gene>
    <name evidence="3" type="ORF">GSI_01289</name>
</gene>
<dbReference type="InterPro" id="IPR036812">
    <property type="entry name" value="NAD(P)_OxRdtase_dom_sf"/>
</dbReference>
<sequence length="357" mass="40221">MSQSDTPIPELPSKVPYVYLGKSGLKVSKVILGCMTYGGGEWLGWQWLLDEDTAIRHIKYAYECGIQTFDTAPVYSNGLSEAILGKAIRVLGLPRDEIVVMTKFGAPVVREGGAAVLRDGEAADRAGYVNQYGMSRKYIYASVRDSLKRLQLDYIDVLQCHRLAPGQPFEEMMHALHELVQQGLVRYIGMSSCYAWEFHVMQNYALTHNLTPFISMQNHHSLIYREEEREMFPTLNHFGVSAIPWSSLGRGLLCRPWKSSSDSKRSESDKFLVNYGDDPSLETIVNRVEEIADKRGISMAQVALAWETSKSVVAAPIIGTTNLHNLKDIVEGIDVKLTEEEIKYLEEPYRPMKIIGH</sequence>